<evidence type="ECO:0000313" key="1">
    <source>
        <dbReference type="EMBL" id="GAG09944.1"/>
    </source>
</evidence>
<name>X0UVV1_9ZZZZ</name>
<sequence>MEKKRLNDINTFMSTDTNETILQGTDEYGEDFSITFDTIELLDWLDIEHMKNKAKTYINNL</sequence>
<dbReference type="EMBL" id="BARS01023299">
    <property type="protein sequence ID" value="GAG09944.1"/>
    <property type="molecule type" value="Genomic_DNA"/>
</dbReference>
<accession>X0UVV1</accession>
<comment type="caution">
    <text evidence="1">The sequence shown here is derived from an EMBL/GenBank/DDBJ whole genome shotgun (WGS) entry which is preliminary data.</text>
</comment>
<reference evidence="1" key="1">
    <citation type="journal article" date="2014" name="Front. Microbiol.">
        <title>High frequency of phylogenetically diverse reductive dehalogenase-homologous genes in deep subseafloor sedimentary metagenomes.</title>
        <authorList>
            <person name="Kawai M."/>
            <person name="Futagami T."/>
            <person name="Toyoda A."/>
            <person name="Takaki Y."/>
            <person name="Nishi S."/>
            <person name="Hori S."/>
            <person name="Arai W."/>
            <person name="Tsubouchi T."/>
            <person name="Morono Y."/>
            <person name="Uchiyama I."/>
            <person name="Ito T."/>
            <person name="Fujiyama A."/>
            <person name="Inagaki F."/>
            <person name="Takami H."/>
        </authorList>
    </citation>
    <scope>NUCLEOTIDE SEQUENCE</scope>
    <source>
        <strain evidence="1">Expedition CK06-06</strain>
    </source>
</reference>
<organism evidence="1">
    <name type="scientific">marine sediment metagenome</name>
    <dbReference type="NCBI Taxonomy" id="412755"/>
    <lineage>
        <taxon>unclassified sequences</taxon>
        <taxon>metagenomes</taxon>
        <taxon>ecological metagenomes</taxon>
    </lineage>
</organism>
<dbReference type="AlphaFoldDB" id="X0UVV1"/>
<proteinExistence type="predicted"/>
<protein>
    <submittedName>
        <fullName evidence="1">Uncharacterized protein</fullName>
    </submittedName>
</protein>
<gene>
    <name evidence="1" type="ORF">S01H1_37113</name>
</gene>